<reference evidence="5 6" key="1">
    <citation type="journal article" date="2017" name="Elife">
        <title>Extensive horizontal gene transfer in cheese-associated bacteria.</title>
        <authorList>
            <person name="Bonham K.S."/>
            <person name="Wolfe B.E."/>
            <person name="Dutton R.J."/>
        </authorList>
    </citation>
    <scope>NUCLEOTIDE SEQUENCE [LARGE SCALE GENOMIC DNA]</scope>
    <source>
        <strain evidence="5 6">341_9</strain>
    </source>
</reference>
<evidence type="ECO:0000256" key="1">
    <source>
        <dbReference type="ARBA" id="ARBA00022679"/>
    </source>
</evidence>
<keyword evidence="6" id="KW-1185">Reference proteome</keyword>
<dbReference type="Pfam" id="PF08541">
    <property type="entry name" value="ACP_syn_III_C"/>
    <property type="match status" value="1"/>
</dbReference>
<evidence type="ECO:0000259" key="3">
    <source>
        <dbReference type="Pfam" id="PF08541"/>
    </source>
</evidence>
<dbReference type="InterPro" id="IPR013751">
    <property type="entry name" value="ACP_syn_III_N"/>
</dbReference>
<dbReference type="Pfam" id="PF08545">
    <property type="entry name" value="ACP_syn_III"/>
    <property type="match status" value="1"/>
</dbReference>
<dbReference type="InterPro" id="IPR016039">
    <property type="entry name" value="Thiolase-like"/>
</dbReference>
<name>A0A2A3YG79_9MICO</name>
<dbReference type="GO" id="GO:0004315">
    <property type="term" value="F:3-oxoacyl-[acyl-carrier-protein] synthase activity"/>
    <property type="evidence" value="ECO:0007669"/>
    <property type="project" value="InterPro"/>
</dbReference>
<dbReference type="PANTHER" id="PTHR34069">
    <property type="entry name" value="3-OXOACYL-[ACYL-CARRIER-PROTEIN] SYNTHASE 3"/>
    <property type="match status" value="1"/>
</dbReference>
<comment type="caution">
    <text evidence="5">The sequence shown here is derived from an EMBL/GenBank/DDBJ whole genome shotgun (WGS) entry which is preliminary data.</text>
</comment>
<dbReference type="InterPro" id="IPR013747">
    <property type="entry name" value="ACP_syn_III_C"/>
</dbReference>
<organism evidence="5 6">
    <name type="scientific">Brachybacterium alimentarium</name>
    <dbReference type="NCBI Taxonomy" id="47845"/>
    <lineage>
        <taxon>Bacteria</taxon>
        <taxon>Bacillati</taxon>
        <taxon>Actinomycetota</taxon>
        <taxon>Actinomycetes</taxon>
        <taxon>Micrococcales</taxon>
        <taxon>Dermabacteraceae</taxon>
        <taxon>Brachybacterium</taxon>
    </lineage>
</organism>
<proteinExistence type="predicted"/>
<dbReference type="PANTHER" id="PTHR34069:SF3">
    <property type="entry name" value="ACYL-COA:ACYL-COA ALKYLTRANSFERASE"/>
    <property type="match status" value="1"/>
</dbReference>
<keyword evidence="1" id="KW-0808">Transferase</keyword>
<dbReference type="RefSeq" id="WP_096166078.1">
    <property type="nucleotide sequence ID" value="NZ_BAAAIQ010000004.1"/>
</dbReference>
<dbReference type="GeneID" id="95328228"/>
<accession>A0A2A3YG79</accession>
<sequence>MANGNGNTGFVHRNASLLSVEMTLPQVTVTSDEIDEMLSPARKRLRLPKGVLQRVAGVYERRWWRDPQNGWKQGVVLAAERAMAKAGIMRDQVGLLINASVSRQHLEPAVSTGIHHSLGMPSSCMNFDITNACLGFVNAMTMAAGMIDAGQIQYALIVGAEDVEQVQRGTIDRLNAKNSTRADFNNQFASLTLGSGAAAAVIGPTDKHPEGHRLKHTQSRAGTEHHELCVADMQDMRTDSAGLLENGIQLILDTWKGANEDGLDFKSIHHVIPHQVSMVYTRNFSKITGVGMERIPVTFPDWGNVAAEAVPMTLASIQDDVKRGERVLLMGVGSGLNTAMMEVEW</sequence>
<dbReference type="EMBL" id="NRGR01000024">
    <property type="protein sequence ID" value="PCC38320.1"/>
    <property type="molecule type" value="Genomic_DNA"/>
</dbReference>
<dbReference type="OrthoDB" id="9788274at2"/>
<dbReference type="Gene3D" id="3.40.47.10">
    <property type="match status" value="2"/>
</dbReference>
<feature type="domain" description="Beta-ketoacyl-[acyl-carrier-protein] synthase III C-terminal" evidence="3">
    <location>
        <begin position="260"/>
        <end position="345"/>
    </location>
</feature>
<evidence type="ECO:0000313" key="6">
    <source>
        <dbReference type="Proteomes" id="UP000218598"/>
    </source>
</evidence>
<dbReference type="AlphaFoldDB" id="A0A2A3YG79"/>
<evidence type="ECO:0000313" key="5">
    <source>
        <dbReference type="EMBL" id="PCC38320.1"/>
    </source>
</evidence>
<dbReference type="NCBIfam" id="NF006720">
    <property type="entry name" value="PRK09258.1"/>
    <property type="match status" value="1"/>
</dbReference>
<dbReference type="GO" id="GO:0044550">
    <property type="term" value="P:secondary metabolite biosynthetic process"/>
    <property type="evidence" value="ECO:0007669"/>
    <property type="project" value="TreeGrafter"/>
</dbReference>
<dbReference type="SMR" id="A0A2A3YG79"/>
<dbReference type="GO" id="GO:0006633">
    <property type="term" value="P:fatty acid biosynthetic process"/>
    <property type="evidence" value="ECO:0007669"/>
    <property type="project" value="InterPro"/>
</dbReference>
<evidence type="ECO:0000259" key="4">
    <source>
        <dbReference type="Pfam" id="PF08545"/>
    </source>
</evidence>
<gene>
    <name evidence="5" type="ORF">CIK66_14905</name>
</gene>
<dbReference type="Proteomes" id="UP000218598">
    <property type="component" value="Unassembled WGS sequence"/>
</dbReference>
<feature type="domain" description="Beta-ketoacyl-[acyl-carrier-protein] synthase III N-terminal" evidence="4">
    <location>
        <begin position="127"/>
        <end position="163"/>
    </location>
</feature>
<keyword evidence="2" id="KW-0012">Acyltransferase</keyword>
<evidence type="ECO:0000256" key="2">
    <source>
        <dbReference type="ARBA" id="ARBA00023315"/>
    </source>
</evidence>
<protein>
    <submittedName>
        <fullName evidence="5">3-oxoacyl-ACP synthase III</fullName>
    </submittedName>
</protein>
<dbReference type="SUPFAM" id="SSF53901">
    <property type="entry name" value="Thiolase-like"/>
    <property type="match status" value="2"/>
</dbReference>